<sequence length="75" mass="7996">MSMAFPPLASRTPGAGPGAGKKKLFPKKGKVQLSQTGNKPAAKKPAAKHIFRFFSPWAHSMAQFPFLICLAGILS</sequence>
<comment type="caution">
    <text evidence="2">The sequence shown here is derived from an EMBL/GenBank/DDBJ whole genome shotgun (WGS) entry which is preliminary data.</text>
</comment>
<feature type="region of interest" description="Disordered" evidence="1">
    <location>
        <begin position="1"/>
        <end position="44"/>
    </location>
</feature>
<accession>A0A9D2T2Z1</accession>
<protein>
    <submittedName>
        <fullName evidence="2">Uncharacterized protein</fullName>
    </submittedName>
</protein>
<dbReference type="AlphaFoldDB" id="A0A9D2T2Z1"/>
<organism evidence="2 3">
    <name type="scientific">Candidatus Faecalibacterium faecigallinarum</name>
    <dbReference type="NCBI Taxonomy" id="2838577"/>
    <lineage>
        <taxon>Bacteria</taxon>
        <taxon>Bacillati</taxon>
        <taxon>Bacillota</taxon>
        <taxon>Clostridia</taxon>
        <taxon>Eubacteriales</taxon>
        <taxon>Oscillospiraceae</taxon>
        <taxon>Faecalibacterium</taxon>
    </lineage>
</organism>
<reference evidence="2" key="2">
    <citation type="submission" date="2021-04" db="EMBL/GenBank/DDBJ databases">
        <authorList>
            <person name="Gilroy R."/>
        </authorList>
    </citation>
    <scope>NUCLEOTIDE SEQUENCE</scope>
    <source>
        <strain evidence="2">ChiSjej5B23-2810</strain>
    </source>
</reference>
<evidence type="ECO:0000256" key="1">
    <source>
        <dbReference type="SAM" id="MobiDB-lite"/>
    </source>
</evidence>
<dbReference type="EMBL" id="DWWN01000030">
    <property type="protein sequence ID" value="HJC45193.1"/>
    <property type="molecule type" value="Genomic_DNA"/>
</dbReference>
<evidence type="ECO:0000313" key="2">
    <source>
        <dbReference type="EMBL" id="HJC45193.1"/>
    </source>
</evidence>
<dbReference type="Proteomes" id="UP000823906">
    <property type="component" value="Unassembled WGS sequence"/>
</dbReference>
<reference evidence="2" key="1">
    <citation type="journal article" date="2021" name="PeerJ">
        <title>Extensive microbial diversity within the chicken gut microbiome revealed by metagenomics and culture.</title>
        <authorList>
            <person name="Gilroy R."/>
            <person name="Ravi A."/>
            <person name="Getino M."/>
            <person name="Pursley I."/>
            <person name="Horton D.L."/>
            <person name="Alikhan N.F."/>
            <person name="Baker D."/>
            <person name="Gharbi K."/>
            <person name="Hall N."/>
            <person name="Watson M."/>
            <person name="Adriaenssens E.M."/>
            <person name="Foster-Nyarko E."/>
            <person name="Jarju S."/>
            <person name="Secka A."/>
            <person name="Antonio M."/>
            <person name="Oren A."/>
            <person name="Chaudhuri R.R."/>
            <person name="La Ragione R."/>
            <person name="Hildebrand F."/>
            <person name="Pallen M.J."/>
        </authorList>
    </citation>
    <scope>NUCLEOTIDE SEQUENCE</scope>
    <source>
        <strain evidence="2">ChiSjej5B23-2810</strain>
    </source>
</reference>
<feature type="compositionally biased region" description="Basic residues" evidence="1">
    <location>
        <begin position="20"/>
        <end position="30"/>
    </location>
</feature>
<name>A0A9D2T2Z1_9FIRM</name>
<proteinExistence type="predicted"/>
<gene>
    <name evidence="2" type="ORF">H9703_03525</name>
</gene>
<evidence type="ECO:0000313" key="3">
    <source>
        <dbReference type="Proteomes" id="UP000823906"/>
    </source>
</evidence>